<dbReference type="InterPro" id="IPR033640">
    <property type="entry name" value="FAR_C"/>
</dbReference>
<dbReference type="Pfam" id="PF07993">
    <property type="entry name" value="NAD_binding_4"/>
    <property type="match status" value="1"/>
</dbReference>
<comment type="function">
    <text evidence="10">Catalyzes the reduction of fatty acyl-CoA to fatty alcohols.</text>
</comment>
<dbReference type="PANTHER" id="PTHR11011:SF12">
    <property type="entry name" value="FATTY ACYL-COA REDUCTASE"/>
    <property type="match status" value="1"/>
</dbReference>
<feature type="transmembrane region" description="Helical" evidence="10">
    <location>
        <begin position="367"/>
        <end position="388"/>
    </location>
</feature>
<proteinExistence type="inferred from homology"/>
<dbReference type="Pfam" id="PF03015">
    <property type="entry name" value="Sterile"/>
    <property type="match status" value="1"/>
</dbReference>
<dbReference type="AlphaFoldDB" id="A0A2H8TUF0"/>
<dbReference type="CDD" id="cd09071">
    <property type="entry name" value="FAR_C"/>
    <property type="match status" value="1"/>
</dbReference>
<reference evidence="13" key="1">
    <citation type="submission" date="2017-10" db="EMBL/GenBank/DDBJ databases">
        <title>Transcriptome Assembly of Sugarcane Aphid Adults.</title>
        <authorList>
            <person name="Scully E.D."/>
            <person name="Palmer N.A."/>
            <person name="Geib S.M."/>
            <person name="Sarath G."/>
            <person name="Sattler S.E."/>
        </authorList>
    </citation>
    <scope>NUCLEOTIDE SEQUENCE</scope>
    <source>
        <tissue evidence="13">Whole body</tissue>
    </source>
</reference>
<dbReference type="EMBL" id="GFXV01006098">
    <property type="protein sequence ID" value="MBW17903.1"/>
    <property type="molecule type" value="Transcribed_RNA"/>
</dbReference>
<dbReference type="InterPro" id="IPR013120">
    <property type="entry name" value="FAR_NAD-bd"/>
</dbReference>
<feature type="domain" description="Thioester reductase (TE)" evidence="12">
    <location>
        <begin position="30"/>
        <end position="300"/>
    </location>
</feature>
<evidence type="ECO:0000259" key="12">
    <source>
        <dbReference type="Pfam" id="PF07993"/>
    </source>
</evidence>
<keyword evidence="8 10" id="KW-0472">Membrane</keyword>
<evidence type="ECO:0000256" key="6">
    <source>
        <dbReference type="ARBA" id="ARBA00022989"/>
    </source>
</evidence>
<keyword evidence="4 10" id="KW-0812">Transmembrane</keyword>
<evidence type="ECO:0000256" key="5">
    <source>
        <dbReference type="ARBA" id="ARBA00022857"/>
    </source>
</evidence>
<sequence>MTNFVDFNQIESRMEKSVISQFFNDRSVFVTGSTGLMGKVLVWKLLHSCPGIKNIFVLIRSKRGKSALLRYQEIIKAPLFDSIRKTNKSLLSKLQVVCGDVSLDELGISVEMKERLISEVSIVFHGAATLNLDASLTEAINLNTTGTLRMLELCSNMKNLEAFVHFSTAFCHVDLDTLNEEVHKSAFDAYNIMRLPSWLDENCIKMVTPHLIKPHPNTYTFSKRLAEDVVSDFYPQLPVVIARPSIVTPALKEPLPGWVDNLNGPTGILAAGGKGVLRSILCNSEYTAEAVPVDFAINAVIVIAWKTAITKQKTAAIPVYNLTQHNLNPITWDAVMTKGREETMKNPFELMLWYPTGSLTSNRFVHIYKVICYHWIPAYLIDGILFLLGQKRFMIKVQQKISDGLRVLQYFTLRNWDFTNDRLLALRESLPDVDRKEFNMDFEKMDMDVYFRDCILGARQYCLKEDPATIPKARKTLKVLYVLDLVVIYLKYAFVAWLLYKVYEMISTIV</sequence>
<dbReference type="OrthoDB" id="429813at2759"/>
<comment type="catalytic activity">
    <reaction evidence="9 10">
        <text>a long-chain fatty acyl-CoA + 2 NADPH + 2 H(+) = a long-chain primary fatty alcohol + 2 NADP(+) + CoA</text>
        <dbReference type="Rhea" id="RHEA:52716"/>
        <dbReference type="ChEBI" id="CHEBI:15378"/>
        <dbReference type="ChEBI" id="CHEBI:57287"/>
        <dbReference type="ChEBI" id="CHEBI:57783"/>
        <dbReference type="ChEBI" id="CHEBI:58349"/>
        <dbReference type="ChEBI" id="CHEBI:77396"/>
        <dbReference type="ChEBI" id="CHEBI:83139"/>
        <dbReference type="EC" id="1.2.1.84"/>
    </reaction>
</comment>
<evidence type="ECO:0000256" key="4">
    <source>
        <dbReference type="ARBA" id="ARBA00022692"/>
    </source>
</evidence>
<feature type="transmembrane region" description="Helical" evidence="10">
    <location>
        <begin position="479"/>
        <end position="500"/>
    </location>
</feature>
<evidence type="ECO:0000256" key="8">
    <source>
        <dbReference type="ARBA" id="ARBA00023136"/>
    </source>
</evidence>
<dbReference type="InterPro" id="IPR026055">
    <property type="entry name" value="FAR"/>
</dbReference>
<dbReference type="GO" id="GO:0035336">
    <property type="term" value="P:long-chain fatty-acyl-CoA metabolic process"/>
    <property type="evidence" value="ECO:0007669"/>
    <property type="project" value="TreeGrafter"/>
</dbReference>
<keyword evidence="6 10" id="KW-1133">Transmembrane helix</keyword>
<comment type="subcellular location">
    <subcellularLocation>
        <location evidence="1">Membrane</location>
        <topology evidence="1">Multi-pass membrane protein</topology>
    </subcellularLocation>
</comment>
<dbReference type="FunFam" id="3.40.50.720:FF:000143">
    <property type="entry name" value="Fatty acyl-CoA reductase"/>
    <property type="match status" value="1"/>
</dbReference>
<feature type="domain" description="Fatty acyl-CoA reductase C-terminal" evidence="11">
    <location>
        <begin position="373"/>
        <end position="465"/>
    </location>
</feature>
<keyword evidence="3 10" id="KW-0444">Lipid biosynthesis</keyword>
<evidence type="ECO:0000256" key="9">
    <source>
        <dbReference type="ARBA" id="ARBA00052530"/>
    </source>
</evidence>
<dbReference type="Gene3D" id="3.40.50.720">
    <property type="entry name" value="NAD(P)-binding Rossmann-like Domain"/>
    <property type="match status" value="1"/>
</dbReference>
<evidence type="ECO:0000313" key="13">
    <source>
        <dbReference type="EMBL" id="MBW17903.1"/>
    </source>
</evidence>
<dbReference type="GO" id="GO:0102965">
    <property type="term" value="F:alcohol-forming long-chain fatty acyl-CoA reductase activity"/>
    <property type="evidence" value="ECO:0007669"/>
    <property type="project" value="UniProtKB-EC"/>
</dbReference>
<comment type="similarity">
    <text evidence="2 10">Belongs to the fatty acyl-CoA reductase family.</text>
</comment>
<keyword evidence="10" id="KW-0560">Oxidoreductase</keyword>
<keyword evidence="7 10" id="KW-0443">Lipid metabolism</keyword>
<evidence type="ECO:0000256" key="2">
    <source>
        <dbReference type="ARBA" id="ARBA00005928"/>
    </source>
</evidence>
<dbReference type="GO" id="GO:0080019">
    <property type="term" value="F:alcohol-forming very long-chain fatty acyl-CoA reductase activity"/>
    <property type="evidence" value="ECO:0007669"/>
    <property type="project" value="InterPro"/>
</dbReference>
<dbReference type="CDD" id="cd05236">
    <property type="entry name" value="FAR-N_SDR_e"/>
    <property type="match status" value="1"/>
</dbReference>
<name>A0A2H8TUF0_9HEMI</name>
<organism evidence="13">
    <name type="scientific">Melanaphis sacchari</name>
    <dbReference type="NCBI Taxonomy" id="742174"/>
    <lineage>
        <taxon>Eukaryota</taxon>
        <taxon>Metazoa</taxon>
        <taxon>Ecdysozoa</taxon>
        <taxon>Arthropoda</taxon>
        <taxon>Hexapoda</taxon>
        <taxon>Insecta</taxon>
        <taxon>Pterygota</taxon>
        <taxon>Neoptera</taxon>
        <taxon>Paraneoptera</taxon>
        <taxon>Hemiptera</taxon>
        <taxon>Sternorrhyncha</taxon>
        <taxon>Aphidomorpha</taxon>
        <taxon>Aphidoidea</taxon>
        <taxon>Aphididae</taxon>
        <taxon>Aphidini</taxon>
        <taxon>Melanaphis</taxon>
    </lineage>
</organism>
<evidence type="ECO:0000259" key="11">
    <source>
        <dbReference type="Pfam" id="PF03015"/>
    </source>
</evidence>
<dbReference type="EC" id="1.2.1.84" evidence="10"/>
<dbReference type="SUPFAM" id="SSF51735">
    <property type="entry name" value="NAD(P)-binding Rossmann-fold domains"/>
    <property type="match status" value="1"/>
</dbReference>
<evidence type="ECO:0000256" key="7">
    <source>
        <dbReference type="ARBA" id="ARBA00023098"/>
    </source>
</evidence>
<evidence type="ECO:0000256" key="10">
    <source>
        <dbReference type="RuleBase" id="RU363097"/>
    </source>
</evidence>
<evidence type="ECO:0000256" key="1">
    <source>
        <dbReference type="ARBA" id="ARBA00004141"/>
    </source>
</evidence>
<keyword evidence="5 10" id="KW-0521">NADP</keyword>
<dbReference type="GO" id="GO:0005777">
    <property type="term" value="C:peroxisome"/>
    <property type="evidence" value="ECO:0007669"/>
    <property type="project" value="TreeGrafter"/>
</dbReference>
<dbReference type="InterPro" id="IPR036291">
    <property type="entry name" value="NAD(P)-bd_dom_sf"/>
</dbReference>
<accession>A0A2H8TUF0</accession>
<evidence type="ECO:0000256" key="3">
    <source>
        <dbReference type="ARBA" id="ARBA00022516"/>
    </source>
</evidence>
<dbReference type="GO" id="GO:0016020">
    <property type="term" value="C:membrane"/>
    <property type="evidence" value="ECO:0007669"/>
    <property type="project" value="UniProtKB-SubCell"/>
</dbReference>
<dbReference type="PANTHER" id="PTHR11011">
    <property type="entry name" value="MALE STERILITY PROTEIN 2-RELATED"/>
    <property type="match status" value="1"/>
</dbReference>
<protein>
    <recommendedName>
        <fullName evidence="10">Fatty acyl-CoA reductase</fullName>
        <ecNumber evidence="10">1.2.1.84</ecNumber>
    </recommendedName>
</protein>